<protein>
    <submittedName>
        <fullName evidence="3">Uncharacterized protein</fullName>
    </submittedName>
</protein>
<gene>
    <name evidence="3" type="ORF">TVY486_0903540</name>
</gene>
<feature type="coiled-coil region" evidence="1">
    <location>
        <begin position="199"/>
        <end position="226"/>
    </location>
</feature>
<proteinExistence type="predicted"/>
<feature type="region of interest" description="Disordered" evidence="2">
    <location>
        <begin position="1"/>
        <end position="23"/>
    </location>
</feature>
<dbReference type="AlphaFoldDB" id="G0U2N0"/>
<dbReference type="EMBL" id="HE573025">
    <property type="protein sequence ID" value="CCC50533.1"/>
    <property type="molecule type" value="Genomic_DNA"/>
</dbReference>
<reference evidence="3" key="1">
    <citation type="journal article" date="2012" name="Proc. Natl. Acad. Sci. U.S.A.">
        <title>Antigenic diversity is generated by distinct evolutionary mechanisms in African trypanosome species.</title>
        <authorList>
            <person name="Jackson A.P."/>
            <person name="Berry A."/>
            <person name="Aslett M."/>
            <person name="Allison H.C."/>
            <person name="Burton P."/>
            <person name="Vavrova-Anderson J."/>
            <person name="Brown R."/>
            <person name="Browne H."/>
            <person name="Corton N."/>
            <person name="Hauser H."/>
            <person name="Gamble J."/>
            <person name="Gilderthorp R."/>
            <person name="Marcello L."/>
            <person name="McQuillan J."/>
            <person name="Otto T.D."/>
            <person name="Quail M.A."/>
            <person name="Sanders M.J."/>
            <person name="van Tonder A."/>
            <person name="Ginger M.L."/>
            <person name="Field M.C."/>
            <person name="Barry J.D."/>
            <person name="Hertz-Fowler C."/>
            <person name="Berriman M."/>
        </authorList>
    </citation>
    <scope>NUCLEOTIDE SEQUENCE</scope>
    <source>
        <strain evidence="3">Y486</strain>
    </source>
</reference>
<sequence length="296" mass="31646">MSAEATPTFVSGQIPLSGGNRDQKGKTCVFPQVVECGLGITSPSLVLSRPASTRCDASGMGMGAEPYVSQPSIGNVHYLSPVTARPCNVSSQRSDHVVNSGGVVRLRICSKKVKKASGNGEGDQGIVLTPRASTDLDKDHAEVAGRGVLNVCFQSQDRGECISVETTPATMRCVETQDSADVSDSEDYNTFTYHFPSIEERVRQLKEERERRLDKARQKFAAERAAVVAPRPNSLVRVRYGGYNSIVGCGDRDRRNAAHLPNKDQNARALCGTVLTLRSPGVDVGDCGIASSTDSG</sequence>
<dbReference type="VEuPathDB" id="TriTrypDB:TvY486_0903540"/>
<keyword evidence="1" id="KW-0175">Coiled coil</keyword>
<feature type="non-terminal residue" evidence="3">
    <location>
        <position position="296"/>
    </location>
</feature>
<evidence type="ECO:0000256" key="1">
    <source>
        <dbReference type="SAM" id="Coils"/>
    </source>
</evidence>
<evidence type="ECO:0000256" key="2">
    <source>
        <dbReference type="SAM" id="MobiDB-lite"/>
    </source>
</evidence>
<evidence type="ECO:0000313" key="3">
    <source>
        <dbReference type="EMBL" id="CCC50533.1"/>
    </source>
</evidence>
<organism evidence="3">
    <name type="scientific">Trypanosoma vivax (strain Y486)</name>
    <dbReference type="NCBI Taxonomy" id="1055687"/>
    <lineage>
        <taxon>Eukaryota</taxon>
        <taxon>Discoba</taxon>
        <taxon>Euglenozoa</taxon>
        <taxon>Kinetoplastea</taxon>
        <taxon>Metakinetoplastina</taxon>
        <taxon>Trypanosomatida</taxon>
        <taxon>Trypanosomatidae</taxon>
        <taxon>Trypanosoma</taxon>
        <taxon>Duttonella</taxon>
    </lineage>
</organism>
<accession>G0U2N0</accession>
<name>G0U2N0_TRYVY</name>